<evidence type="ECO:0000256" key="1">
    <source>
        <dbReference type="ARBA" id="ARBA00022679"/>
    </source>
</evidence>
<proteinExistence type="predicted"/>
<dbReference type="PANTHER" id="PTHR12203:SF35">
    <property type="entry name" value="PROTEIN O-GLUCOSYLTRANSFERASE 1"/>
    <property type="match status" value="1"/>
</dbReference>
<comment type="caution">
    <text evidence="3">The sequence shown here is derived from an EMBL/GenBank/DDBJ whole genome shotgun (WGS) entry which is preliminary data.</text>
</comment>
<protein>
    <submittedName>
        <fullName evidence="3">Glycosyl transferase family 90</fullName>
    </submittedName>
</protein>
<accession>A0A4R1J7B9</accession>
<reference evidence="3 4" key="1">
    <citation type="submission" date="2019-03" db="EMBL/GenBank/DDBJ databases">
        <title>Genomic Encyclopedia of Type Strains, Phase IV (KMG-IV): sequencing the most valuable type-strain genomes for metagenomic binning, comparative biology and taxonomic classification.</title>
        <authorList>
            <person name="Goeker M."/>
        </authorList>
    </citation>
    <scope>NUCLEOTIDE SEQUENCE [LARGE SCALE GENOMIC DNA]</scope>
    <source>
        <strain evidence="3 4">DSM 18577</strain>
    </source>
</reference>
<dbReference type="SMART" id="SM00672">
    <property type="entry name" value="CAP10"/>
    <property type="match status" value="1"/>
</dbReference>
<feature type="domain" description="Glycosyl transferase CAP10" evidence="2">
    <location>
        <begin position="63"/>
        <end position="315"/>
    </location>
</feature>
<dbReference type="Proteomes" id="UP000295565">
    <property type="component" value="Unassembled WGS sequence"/>
</dbReference>
<dbReference type="InterPro" id="IPR051091">
    <property type="entry name" value="O-Glucosyltr/Glycosyltrsf_90"/>
</dbReference>
<dbReference type="AlphaFoldDB" id="A0A4R1J7B9"/>
<dbReference type="GO" id="GO:0016740">
    <property type="term" value="F:transferase activity"/>
    <property type="evidence" value="ECO:0007669"/>
    <property type="project" value="UniProtKB-KW"/>
</dbReference>
<evidence type="ECO:0000313" key="4">
    <source>
        <dbReference type="Proteomes" id="UP000295565"/>
    </source>
</evidence>
<name>A0A4R1J7B9_9GAMM</name>
<dbReference type="InterPro" id="IPR006598">
    <property type="entry name" value="CAP10"/>
</dbReference>
<keyword evidence="4" id="KW-1185">Reference proteome</keyword>
<dbReference type="EMBL" id="SMGD01000019">
    <property type="protein sequence ID" value="TCK46370.1"/>
    <property type="molecule type" value="Genomic_DNA"/>
</dbReference>
<evidence type="ECO:0000313" key="3">
    <source>
        <dbReference type="EMBL" id="TCK46370.1"/>
    </source>
</evidence>
<gene>
    <name evidence="3" type="ORF">EV690_3646</name>
</gene>
<dbReference type="PANTHER" id="PTHR12203">
    <property type="entry name" value="KDEL LYS-ASP-GLU-LEU CONTAINING - RELATED"/>
    <property type="match status" value="1"/>
</dbReference>
<dbReference type="Pfam" id="PF05686">
    <property type="entry name" value="Glyco_transf_90"/>
    <property type="match status" value="1"/>
</dbReference>
<keyword evidence="1 3" id="KW-0808">Transferase</keyword>
<dbReference type="RefSeq" id="WP_131914375.1">
    <property type="nucleotide sequence ID" value="NZ_OU594967.1"/>
</dbReference>
<sequence length="328" mass="38685">MLDFLSRIDPSKNSKFRYYLNNYLSLTAPDWLHKQMLNCAPVNAANQVAIADRVNYYHRWSSPFSLDDNAVSLAQFRRHARKTYFFDLYRYIRLFPKARFCYKFGDVRDVPECPTFVKSRPIVAGNHSSILLNLNKIRHFIHANDVMPYARKKDLLVWRGAAYQPHRKQFMARYIDHPRCNIGQTNHCDNHAWMKERMTISEQLQYKFVLSLEGNDVASNLKWIMSSNSLAVMPKPKFETWFMEGRLQGGVHYVEVQDDYSDLEQQMDYYLSHPREAAEIIANAQHYVAQFQNEALENTIAITVISRYLNLSRCYGESNIFLDDWQYT</sequence>
<organism evidence="3 4">
    <name type="scientific">Celerinatantimonas diazotrophica</name>
    <dbReference type="NCBI Taxonomy" id="412034"/>
    <lineage>
        <taxon>Bacteria</taxon>
        <taxon>Pseudomonadati</taxon>
        <taxon>Pseudomonadota</taxon>
        <taxon>Gammaproteobacteria</taxon>
        <taxon>Celerinatantimonadaceae</taxon>
        <taxon>Celerinatantimonas</taxon>
    </lineage>
</organism>
<dbReference type="OrthoDB" id="767964at2"/>
<evidence type="ECO:0000259" key="2">
    <source>
        <dbReference type="SMART" id="SM00672"/>
    </source>
</evidence>